<accession>A0A2T7B831</accession>
<organism evidence="8">
    <name type="scientific">Cronobacter turicensis</name>
    <dbReference type="NCBI Taxonomy" id="413502"/>
    <lineage>
        <taxon>Bacteria</taxon>
        <taxon>Pseudomonadati</taxon>
        <taxon>Pseudomonadota</taxon>
        <taxon>Gammaproteobacteria</taxon>
        <taxon>Enterobacterales</taxon>
        <taxon>Enterobacteriaceae</taxon>
        <taxon>Cronobacter</taxon>
    </lineage>
</organism>
<evidence type="ECO:0000256" key="1">
    <source>
        <dbReference type="ARBA" id="ARBA00009342"/>
    </source>
</evidence>
<dbReference type="GO" id="GO:0016747">
    <property type="term" value="F:acyltransferase activity, transferring groups other than amino-acyl groups"/>
    <property type="evidence" value="ECO:0007669"/>
    <property type="project" value="InterPro"/>
</dbReference>
<dbReference type="PANTHER" id="PTHR36449:SF1">
    <property type="entry name" value="ACETYLTRANSFERASE"/>
    <property type="match status" value="1"/>
</dbReference>
<protein>
    <submittedName>
        <fullName evidence="8">N-acetyltransferase</fullName>
    </submittedName>
</protein>
<keyword evidence="4 8" id="KW-0808">Transferase</keyword>
<dbReference type="RefSeq" id="WP_075197796.1">
    <property type="nucleotide sequence ID" value="NZ_CP187984.1"/>
</dbReference>
<dbReference type="SUPFAM" id="SSF55729">
    <property type="entry name" value="Acyl-CoA N-acyltransferases (Nat)"/>
    <property type="match status" value="1"/>
</dbReference>
<dbReference type="EMBL" id="MSAG01000008">
    <property type="protein sequence ID" value="PUX24531.1"/>
    <property type="molecule type" value="Genomic_DNA"/>
</dbReference>
<gene>
    <name evidence="8" type="ORF">BS411_05755</name>
</gene>
<comment type="similarity">
    <text evidence="1">Belongs to the acetyltransferase family. GNAT subfamily.</text>
</comment>
<evidence type="ECO:0000256" key="2">
    <source>
        <dbReference type="ARBA" id="ARBA00022491"/>
    </source>
</evidence>
<dbReference type="Pfam" id="PF13508">
    <property type="entry name" value="Acetyltransf_7"/>
    <property type="match status" value="1"/>
</dbReference>
<keyword evidence="3" id="KW-1277">Toxin-antitoxin system</keyword>
<feature type="domain" description="N-acetyltransferase" evidence="7">
    <location>
        <begin position="90"/>
        <end position="148"/>
    </location>
</feature>
<dbReference type="InterPro" id="IPR016181">
    <property type="entry name" value="Acyl_CoA_acyltransferase"/>
</dbReference>
<evidence type="ECO:0000259" key="7">
    <source>
        <dbReference type="Pfam" id="PF13508"/>
    </source>
</evidence>
<dbReference type="Gene3D" id="3.40.630.30">
    <property type="match status" value="1"/>
</dbReference>
<dbReference type="InterPro" id="IPR000182">
    <property type="entry name" value="GNAT_dom"/>
</dbReference>
<comment type="catalytic activity">
    <reaction evidence="6">
        <text>glycyl-tRNA(Gly) + acetyl-CoA = N-acetylglycyl-tRNA(Gly) + CoA + H(+)</text>
        <dbReference type="Rhea" id="RHEA:81867"/>
        <dbReference type="Rhea" id="RHEA-COMP:9683"/>
        <dbReference type="Rhea" id="RHEA-COMP:19766"/>
        <dbReference type="ChEBI" id="CHEBI:15378"/>
        <dbReference type="ChEBI" id="CHEBI:57287"/>
        <dbReference type="ChEBI" id="CHEBI:57288"/>
        <dbReference type="ChEBI" id="CHEBI:78522"/>
        <dbReference type="ChEBI" id="CHEBI:232036"/>
    </reaction>
</comment>
<keyword evidence="5" id="KW-0012">Acyltransferase</keyword>
<dbReference type="AlphaFoldDB" id="A0A2T7B831"/>
<evidence type="ECO:0000256" key="3">
    <source>
        <dbReference type="ARBA" id="ARBA00022649"/>
    </source>
</evidence>
<dbReference type="PANTHER" id="PTHR36449">
    <property type="entry name" value="ACETYLTRANSFERASE-RELATED"/>
    <property type="match status" value="1"/>
</dbReference>
<reference evidence="8" key="1">
    <citation type="submission" date="2016-12" db="EMBL/GenBank/DDBJ databases">
        <title>Analysis of the Molecular Diversity Among Cronobacter Species Isolated from Filth Flies Using a Pan Genomic DNA Microarray.</title>
        <authorList>
            <person name="Pava-Ripoll M."/>
            <person name="Tall B."/>
            <person name="Farber J."/>
            <person name="Fanning S."/>
            <person name="Lehner A."/>
            <person name="Stephan R."/>
            <person name="Pagotto F."/>
            <person name="Iverson C."/>
            <person name="Ziobro G."/>
            <person name="Miller A."/>
            <person name="Pearson R."/>
            <person name="Yan Q."/>
            <person name="Kim M."/>
            <person name="Jeong S."/>
            <person name="Park J."/>
            <person name="Jun S."/>
            <person name="Choi H."/>
            <person name="Chung T."/>
            <person name="Yoo Y."/>
            <person name="Park E."/>
            <person name="Hwang S."/>
            <person name="Lee B."/>
            <person name="Sathyamoorthy V."/>
            <person name="Carter L."/>
            <person name="Mammel M."/>
            <person name="Jackson S."/>
            <person name="Kothary M."/>
            <person name="Patel I."/>
            <person name="Grim C."/>
            <person name="Gopinath G."/>
            <person name="Gangiredla J."/>
            <person name="Chase H."/>
        </authorList>
    </citation>
    <scope>NUCLEOTIDE SEQUENCE [LARGE SCALE GENOMIC DNA]</scope>
    <source>
        <strain evidence="8">MOD1-Sh41s</strain>
    </source>
</reference>
<evidence type="ECO:0000313" key="8">
    <source>
        <dbReference type="EMBL" id="PUX24531.1"/>
    </source>
</evidence>
<dbReference type="OrthoDB" id="9799147at2"/>
<comment type="caution">
    <text evidence="8">The sequence shown here is derived from an EMBL/GenBank/DDBJ whole genome shotgun (WGS) entry which is preliminary data.</text>
</comment>
<name>A0A2T7B831_9ENTR</name>
<proteinExistence type="inferred from homology"/>
<evidence type="ECO:0000256" key="6">
    <source>
        <dbReference type="ARBA" id="ARBA00049880"/>
    </source>
</evidence>
<sequence>MKLKKGVFPFAPEQGWKTAAFDCGCQALNDFLRQRLARQQQRNVLRAWTVITSEPEPSVAGYYTLSGASFEKALFGDRKRQIPYASAPCILLGRLAVDKPFAGRGIGSMLVADAARRVYQVARTVGVYAMFVEAKDERAAQFYQRLGFLPVEGADGRQRLFFPVNALAALFPTAE</sequence>
<evidence type="ECO:0000256" key="4">
    <source>
        <dbReference type="ARBA" id="ARBA00022679"/>
    </source>
</evidence>
<keyword evidence="2" id="KW-0678">Repressor</keyword>
<evidence type="ECO:0000256" key="5">
    <source>
        <dbReference type="ARBA" id="ARBA00023315"/>
    </source>
</evidence>